<dbReference type="HAMAP" id="MF_00258">
    <property type="entry name" value="Glu_racemase"/>
    <property type="match status" value="1"/>
</dbReference>
<keyword evidence="5 7" id="KW-0413">Isomerase</keyword>
<dbReference type="NCBIfam" id="TIGR00067">
    <property type="entry name" value="glut_race"/>
    <property type="match status" value="1"/>
</dbReference>
<dbReference type="FunFam" id="3.40.50.1860:FF:000001">
    <property type="entry name" value="Glutamate racemase"/>
    <property type="match status" value="1"/>
</dbReference>
<feature type="binding site" evidence="7">
    <location>
        <begin position="61"/>
        <end position="62"/>
    </location>
    <ligand>
        <name>substrate</name>
    </ligand>
</feature>
<dbReference type="InterPro" id="IPR001920">
    <property type="entry name" value="Asp/Glu_race"/>
</dbReference>
<comment type="function">
    <text evidence="7">Provides the (R)-glutamate required for cell wall biosynthesis.</text>
</comment>
<accession>A0A0G1A6S4</accession>
<protein>
    <recommendedName>
        <fullName evidence="2 7">Glutamate racemase</fullName>
        <ecNumber evidence="2 7">5.1.1.3</ecNumber>
    </recommendedName>
</protein>
<dbReference type="AlphaFoldDB" id="A0A0G1A6S4"/>
<evidence type="ECO:0000256" key="4">
    <source>
        <dbReference type="ARBA" id="ARBA00022984"/>
    </source>
</evidence>
<proteinExistence type="inferred from homology"/>
<comment type="catalytic activity">
    <reaction evidence="1 7">
        <text>L-glutamate = D-glutamate</text>
        <dbReference type="Rhea" id="RHEA:12813"/>
        <dbReference type="ChEBI" id="CHEBI:29985"/>
        <dbReference type="ChEBI" id="CHEBI:29986"/>
        <dbReference type="EC" id="5.1.1.3"/>
    </reaction>
</comment>
<dbReference type="PANTHER" id="PTHR21198:SF2">
    <property type="entry name" value="GLUTAMATE RACEMASE"/>
    <property type="match status" value="1"/>
</dbReference>
<feature type="active site" description="Proton donor/acceptor" evidence="7">
    <location>
        <position position="92"/>
    </location>
</feature>
<dbReference type="SUPFAM" id="SSF53681">
    <property type="entry name" value="Aspartate/glutamate racemase"/>
    <property type="match status" value="2"/>
</dbReference>
<evidence type="ECO:0000313" key="8">
    <source>
        <dbReference type="EMBL" id="KKS56725.1"/>
    </source>
</evidence>
<dbReference type="Gene3D" id="3.40.50.1860">
    <property type="match status" value="2"/>
</dbReference>
<dbReference type="EMBL" id="LCDO01000006">
    <property type="protein sequence ID" value="KKS56725.1"/>
    <property type="molecule type" value="Genomic_DNA"/>
</dbReference>
<feature type="binding site" evidence="7">
    <location>
        <begin position="210"/>
        <end position="211"/>
    </location>
    <ligand>
        <name>substrate</name>
    </ligand>
</feature>
<evidence type="ECO:0000256" key="5">
    <source>
        <dbReference type="ARBA" id="ARBA00023235"/>
    </source>
</evidence>
<dbReference type="UniPathway" id="UPA00219"/>
<dbReference type="EC" id="5.1.1.3" evidence="2 7"/>
<organism evidence="8 9">
    <name type="scientific">Candidatus Magasanikbacteria bacterium GW2011_GWA2_42_32</name>
    <dbReference type="NCBI Taxonomy" id="1619039"/>
    <lineage>
        <taxon>Bacteria</taxon>
        <taxon>Candidatus Magasanikiibacteriota</taxon>
    </lineage>
</organism>
<dbReference type="PROSITE" id="PS00924">
    <property type="entry name" value="ASP_GLU_RACEMASE_2"/>
    <property type="match status" value="1"/>
</dbReference>
<dbReference type="Proteomes" id="UP000034837">
    <property type="component" value="Unassembled WGS sequence"/>
</dbReference>
<dbReference type="Pfam" id="PF01177">
    <property type="entry name" value="Asp_Glu_race"/>
    <property type="match status" value="1"/>
</dbReference>
<sequence length="290" mass="32309">MIGFFDSGFGGLTILKEVLGVDVKSGLAKKIDVKSGTKKITSVSLSAYDFIYLGDTARAPYGNHSPETIYRFTTEAVDFLFRQGCELVVLACFSASANALRKIQQEWLPTHYPNKKVLGVLIPTAESAALLSKKGKVGILGTRATVKSGALETELKKRRADLQIISQAAPLLVPLIEEGWDKRLETKKILRYYLKPLKKSAIDTLILACTHYPVLQKEIKIMMGKKVTIINPGEAEKKSLADYLLRHPEIEEKLSQKGQCRFLTTDRPEDFERLGSKFLGWSFKAEKVSL</sequence>
<evidence type="ECO:0000256" key="1">
    <source>
        <dbReference type="ARBA" id="ARBA00001602"/>
    </source>
</evidence>
<dbReference type="PATRIC" id="fig|1619039.3.peg.753"/>
<keyword evidence="6 7" id="KW-0961">Cell wall biogenesis/degradation</keyword>
<dbReference type="InterPro" id="IPR033134">
    <property type="entry name" value="Asp/Glu_racemase_AS_2"/>
</dbReference>
<dbReference type="InterPro" id="IPR004391">
    <property type="entry name" value="Glu_race"/>
</dbReference>
<keyword evidence="4 7" id="KW-0573">Peptidoglycan synthesis</keyword>
<comment type="caution">
    <text evidence="8">The sequence shown here is derived from an EMBL/GenBank/DDBJ whole genome shotgun (WGS) entry which is preliminary data.</text>
</comment>
<evidence type="ECO:0000256" key="6">
    <source>
        <dbReference type="ARBA" id="ARBA00023316"/>
    </source>
</evidence>
<dbReference type="GO" id="GO:0008360">
    <property type="term" value="P:regulation of cell shape"/>
    <property type="evidence" value="ECO:0007669"/>
    <property type="project" value="UniProtKB-KW"/>
</dbReference>
<evidence type="ECO:0000256" key="3">
    <source>
        <dbReference type="ARBA" id="ARBA00022960"/>
    </source>
</evidence>
<comment type="similarity">
    <text evidence="7">Belongs to the aspartate/glutamate racemases family.</text>
</comment>
<reference evidence="8 9" key="1">
    <citation type="journal article" date="2015" name="Nature">
        <title>rRNA introns, odd ribosomes, and small enigmatic genomes across a large radiation of phyla.</title>
        <authorList>
            <person name="Brown C.T."/>
            <person name="Hug L.A."/>
            <person name="Thomas B.C."/>
            <person name="Sharon I."/>
            <person name="Castelle C.J."/>
            <person name="Singh A."/>
            <person name="Wilkins M.J."/>
            <person name="Williams K.H."/>
            <person name="Banfield J.F."/>
        </authorList>
    </citation>
    <scope>NUCLEOTIDE SEQUENCE [LARGE SCALE GENOMIC DNA]</scope>
</reference>
<dbReference type="GO" id="GO:0071555">
    <property type="term" value="P:cell wall organization"/>
    <property type="evidence" value="ECO:0007669"/>
    <property type="project" value="UniProtKB-KW"/>
</dbReference>
<feature type="active site" description="Proton donor/acceptor" evidence="7">
    <location>
        <position position="209"/>
    </location>
</feature>
<evidence type="ECO:0000256" key="7">
    <source>
        <dbReference type="HAMAP-Rule" id="MF_00258"/>
    </source>
</evidence>
<dbReference type="InterPro" id="IPR015942">
    <property type="entry name" value="Asp/Glu/hydantoin_racemase"/>
</dbReference>
<keyword evidence="3 7" id="KW-0133">Cell shape</keyword>
<comment type="caution">
    <text evidence="7">Lacks conserved residue(s) required for the propagation of feature annotation.</text>
</comment>
<dbReference type="GO" id="GO:0009252">
    <property type="term" value="P:peptidoglycan biosynthetic process"/>
    <property type="evidence" value="ECO:0007669"/>
    <property type="project" value="UniProtKB-UniRule"/>
</dbReference>
<evidence type="ECO:0000313" key="9">
    <source>
        <dbReference type="Proteomes" id="UP000034837"/>
    </source>
</evidence>
<dbReference type="GO" id="GO:0008881">
    <property type="term" value="F:glutamate racemase activity"/>
    <property type="evidence" value="ECO:0007669"/>
    <property type="project" value="UniProtKB-UniRule"/>
</dbReference>
<dbReference type="PANTHER" id="PTHR21198">
    <property type="entry name" value="GLUTAMATE RACEMASE"/>
    <property type="match status" value="1"/>
</dbReference>
<comment type="pathway">
    <text evidence="7">Cell wall biogenesis; peptidoglycan biosynthesis.</text>
</comment>
<gene>
    <name evidence="7" type="primary">murI</name>
    <name evidence="8" type="ORF">UV20_C0006G0008</name>
</gene>
<name>A0A0G1A6S4_9BACT</name>
<evidence type="ECO:0000256" key="2">
    <source>
        <dbReference type="ARBA" id="ARBA00013090"/>
    </source>
</evidence>